<keyword evidence="3" id="KW-1185">Reference proteome</keyword>
<reference evidence="2 3" key="1">
    <citation type="submission" date="2021-06" db="EMBL/GenBank/DDBJ databases">
        <title>Caerostris extrusa draft genome.</title>
        <authorList>
            <person name="Kono N."/>
            <person name="Arakawa K."/>
        </authorList>
    </citation>
    <scope>NUCLEOTIDE SEQUENCE [LARGE SCALE GENOMIC DNA]</scope>
</reference>
<feature type="region of interest" description="Disordered" evidence="1">
    <location>
        <begin position="20"/>
        <end position="143"/>
    </location>
</feature>
<evidence type="ECO:0000256" key="1">
    <source>
        <dbReference type="SAM" id="MobiDB-lite"/>
    </source>
</evidence>
<evidence type="ECO:0000313" key="2">
    <source>
        <dbReference type="EMBL" id="GIX91789.1"/>
    </source>
</evidence>
<dbReference type="EMBL" id="BPLR01004059">
    <property type="protein sequence ID" value="GIX91789.1"/>
    <property type="molecule type" value="Genomic_DNA"/>
</dbReference>
<feature type="compositionally biased region" description="Polar residues" evidence="1">
    <location>
        <begin position="128"/>
        <end position="143"/>
    </location>
</feature>
<organism evidence="2 3">
    <name type="scientific">Caerostris extrusa</name>
    <name type="common">Bark spider</name>
    <name type="synonym">Caerostris bankana</name>
    <dbReference type="NCBI Taxonomy" id="172846"/>
    <lineage>
        <taxon>Eukaryota</taxon>
        <taxon>Metazoa</taxon>
        <taxon>Ecdysozoa</taxon>
        <taxon>Arthropoda</taxon>
        <taxon>Chelicerata</taxon>
        <taxon>Arachnida</taxon>
        <taxon>Araneae</taxon>
        <taxon>Araneomorphae</taxon>
        <taxon>Entelegynae</taxon>
        <taxon>Araneoidea</taxon>
        <taxon>Araneidae</taxon>
        <taxon>Caerostris</taxon>
    </lineage>
</organism>
<evidence type="ECO:0000313" key="3">
    <source>
        <dbReference type="Proteomes" id="UP001054945"/>
    </source>
</evidence>
<dbReference type="Proteomes" id="UP001054945">
    <property type="component" value="Unassembled WGS sequence"/>
</dbReference>
<proteinExistence type="predicted"/>
<feature type="compositionally biased region" description="Basic and acidic residues" evidence="1">
    <location>
        <begin position="24"/>
        <end position="56"/>
    </location>
</feature>
<sequence>MRGVSKNPWHTVIVDHAQQAYTKEANRAEKGQKGHEEENFHFELPERSSPRQESRHSSGNKKGPNMVPKMVAAGSSSTDVLRTPKTTTRRPKTTWSTPRPRTEPRMRSLVSTAEADDSEVEVDGTPRSRMTYTSSILKSEGNI</sequence>
<name>A0AAV4P571_CAEEX</name>
<accession>A0AAV4P571</accession>
<dbReference type="AlphaFoldDB" id="A0AAV4P571"/>
<protein>
    <submittedName>
        <fullName evidence="2">Uncharacterized protein</fullName>
    </submittedName>
</protein>
<gene>
    <name evidence="2" type="ORF">CEXT_362191</name>
</gene>
<comment type="caution">
    <text evidence="2">The sequence shown here is derived from an EMBL/GenBank/DDBJ whole genome shotgun (WGS) entry which is preliminary data.</text>
</comment>